<dbReference type="InterPro" id="IPR032004">
    <property type="entry name" value="DUF4790"/>
</dbReference>
<dbReference type="Proteomes" id="UP000092460">
    <property type="component" value="Unassembled WGS sequence"/>
</dbReference>
<evidence type="ECO:0000313" key="1">
    <source>
        <dbReference type="EnsemblMetazoa" id="GPPI026326-PA"/>
    </source>
</evidence>
<reference evidence="2" key="1">
    <citation type="submission" date="2015-01" db="EMBL/GenBank/DDBJ databases">
        <authorList>
            <person name="Aksoy S."/>
            <person name="Warren W."/>
            <person name="Wilson R.K."/>
        </authorList>
    </citation>
    <scope>NUCLEOTIDE SEQUENCE [LARGE SCALE GENOMIC DNA]</scope>
    <source>
        <strain evidence="2">IAEA</strain>
    </source>
</reference>
<sequence>MDVSLSSVAKLILEVDTTSLTEYSAPDSLQSFTKKPVAYRTHLGRPSKIKYDYLNLRIKPKHGQENIVHDPSYALHKPYSLTCAIRRLRNFRKYNQQLEYEMNQLALYQSTAIDEALFFRLMSYTSLWPPLHTYKEIDYTSRHFFPRSRKYMRRLNDLLKTNIIWKLLLTRMSRARLSNFTKILLQVESTSLDDYSAPDSIQLDLPRPKKKPTRIKYDFFDLQAGPIRNDGGPVIEPSYTGRKSYSVICAVRRLRNIRKFNQQFDHEIHQLIRHQQRAFDAAFLFRTLSYTSLWPPLHTVKEIDYTMEFRVPRSQRHMTRLRHFDTEKSSLTAYSVSDSLQFHTKPHRRTIVTYDFRDLRIDRKKRKIKDKTLDIHPSYTHIIEP</sequence>
<evidence type="ECO:0000313" key="2">
    <source>
        <dbReference type="Proteomes" id="UP000092460"/>
    </source>
</evidence>
<dbReference type="Pfam" id="PF16037">
    <property type="entry name" value="DUF4790"/>
    <property type="match status" value="2"/>
</dbReference>
<dbReference type="EnsemblMetazoa" id="GPPI026326-RA">
    <property type="protein sequence ID" value="GPPI026326-PA"/>
    <property type="gene ID" value="GPPI026326"/>
</dbReference>
<reference evidence="1" key="2">
    <citation type="submission" date="2020-05" db="UniProtKB">
        <authorList>
            <consortium name="EnsemblMetazoa"/>
        </authorList>
    </citation>
    <scope>IDENTIFICATION</scope>
    <source>
        <strain evidence="1">IAEA</strain>
    </source>
</reference>
<dbReference type="EMBL" id="JXJN01012355">
    <property type="status" value="NOT_ANNOTATED_CDS"/>
    <property type="molecule type" value="Genomic_DNA"/>
</dbReference>
<organism evidence="1 2">
    <name type="scientific">Glossina palpalis gambiensis</name>
    <dbReference type="NCBI Taxonomy" id="67801"/>
    <lineage>
        <taxon>Eukaryota</taxon>
        <taxon>Metazoa</taxon>
        <taxon>Ecdysozoa</taxon>
        <taxon>Arthropoda</taxon>
        <taxon>Hexapoda</taxon>
        <taxon>Insecta</taxon>
        <taxon>Pterygota</taxon>
        <taxon>Neoptera</taxon>
        <taxon>Endopterygota</taxon>
        <taxon>Diptera</taxon>
        <taxon>Brachycera</taxon>
        <taxon>Muscomorpha</taxon>
        <taxon>Hippoboscoidea</taxon>
        <taxon>Glossinidae</taxon>
        <taxon>Glossina</taxon>
    </lineage>
</organism>
<dbReference type="AlphaFoldDB" id="A0A1B0BD72"/>
<protein>
    <submittedName>
        <fullName evidence="1">Uncharacterized protein</fullName>
    </submittedName>
</protein>
<proteinExistence type="predicted"/>
<keyword evidence="2" id="KW-1185">Reference proteome</keyword>
<name>A0A1B0BD72_9MUSC</name>
<dbReference type="VEuPathDB" id="VectorBase:GPPI026326"/>
<accession>A0A1B0BD72</accession>